<keyword evidence="2" id="KW-0677">Repeat</keyword>
<dbReference type="PANTHER" id="PTHR45675">
    <property type="entry name" value="MYB TRANSCRIPTION FACTOR-RELATED-RELATED"/>
    <property type="match status" value="1"/>
</dbReference>
<keyword evidence="3" id="KW-0805">Transcription regulation</keyword>
<dbReference type="InterPro" id="IPR001005">
    <property type="entry name" value="SANT/Myb"/>
</dbReference>
<reference evidence="11" key="1">
    <citation type="submission" date="2025-08" db="UniProtKB">
        <authorList>
            <consortium name="RefSeq"/>
        </authorList>
    </citation>
    <scope>IDENTIFICATION</scope>
    <source>
        <strain evidence="11">OHB3-1</strain>
    </source>
</reference>
<feature type="domain" description="HTH myb-type" evidence="9">
    <location>
        <begin position="73"/>
        <end position="127"/>
    </location>
</feature>
<evidence type="ECO:0000256" key="2">
    <source>
        <dbReference type="ARBA" id="ARBA00022737"/>
    </source>
</evidence>
<dbReference type="RefSeq" id="XP_022138146.1">
    <property type="nucleotide sequence ID" value="XM_022282454.1"/>
</dbReference>
<feature type="region of interest" description="Disordered" evidence="7">
    <location>
        <begin position="1"/>
        <end position="26"/>
    </location>
</feature>
<evidence type="ECO:0000259" key="8">
    <source>
        <dbReference type="PROSITE" id="PS50090"/>
    </source>
</evidence>
<dbReference type="GO" id="GO:0003700">
    <property type="term" value="F:DNA-binding transcription factor activity"/>
    <property type="evidence" value="ECO:0007669"/>
    <property type="project" value="InterPro"/>
</dbReference>
<keyword evidence="10" id="KW-1185">Reference proteome</keyword>
<keyword evidence="6" id="KW-0539">Nucleus</keyword>
<dbReference type="Pfam" id="PF00249">
    <property type="entry name" value="Myb_DNA-binding"/>
    <property type="match status" value="2"/>
</dbReference>
<organism evidence="10 11">
    <name type="scientific">Momordica charantia</name>
    <name type="common">Bitter gourd</name>
    <name type="synonym">Balsam pear</name>
    <dbReference type="NCBI Taxonomy" id="3673"/>
    <lineage>
        <taxon>Eukaryota</taxon>
        <taxon>Viridiplantae</taxon>
        <taxon>Streptophyta</taxon>
        <taxon>Embryophyta</taxon>
        <taxon>Tracheophyta</taxon>
        <taxon>Spermatophyta</taxon>
        <taxon>Magnoliopsida</taxon>
        <taxon>eudicotyledons</taxon>
        <taxon>Gunneridae</taxon>
        <taxon>Pentapetalae</taxon>
        <taxon>rosids</taxon>
        <taxon>fabids</taxon>
        <taxon>Cucurbitales</taxon>
        <taxon>Cucurbitaceae</taxon>
        <taxon>Momordiceae</taxon>
        <taxon>Momordica</taxon>
    </lineage>
</organism>
<dbReference type="SUPFAM" id="SSF46689">
    <property type="entry name" value="Homeodomain-like"/>
    <property type="match status" value="1"/>
</dbReference>
<evidence type="ECO:0000259" key="9">
    <source>
        <dbReference type="PROSITE" id="PS51294"/>
    </source>
</evidence>
<feature type="compositionally biased region" description="Basic and acidic residues" evidence="7">
    <location>
        <begin position="1"/>
        <end position="25"/>
    </location>
</feature>
<gene>
    <name evidence="11" type="primary">LOC111009387</name>
</gene>
<dbReference type="PROSITE" id="PS50090">
    <property type="entry name" value="MYB_LIKE"/>
    <property type="match status" value="2"/>
</dbReference>
<evidence type="ECO:0000313" key="11">
    <source>
        <dbReference type="RefSeq" id="XP_022138146.1"/>
    </source>
</evidence>
<dbReference type="PANTHER" id="PTHR45675:SF1">
    <property type="entry name" value="MYB TRANSCRIPTION FACTOR-RELATED"/>
    <property type="match status" value="1"/>
</dbReference>
<dbReference type="PROSITE" id="PS51294">
    <property type="entry name" value="HTH_MYB"/>
    <property type="match status" value="2"/>
</dbReference>
<evidence type="ECO:0000313" key="10">
    <source>
        <dbReference type="Proteomes" id="UP000504603"/>
    </source>
</evidence>
<dbReference type="GO" id="GO:0043565">
    <property type="term" value="F:sequence-specific DNA binding"/>
    <property type="evidence" value="ECO:0007669"/>
    <property type="project" value="InterPro"/>
</dbReference>
<protein>
    <submittedName>
        <fullName evidence="11">Transcription factor MYB78</fullName>
    </submittedName>
</protein>
<feature type="domain" description="Myb-like" evidence="8">
    <location>
        <begin position="20"/>
        <end position="72"/>
    </location>
</feature>
<dbReference type="GeneID" id="111009387"/>
<dbReference type="SMART" id="SM00717">
    <property type="entry name" value="SANT"/>
    <property type="match status" value="2"/>
</dbReference>
<dbReference type="GO" id="GO:0005634">
    <property type="term" value="C:nucleus"/>
    <property type="evidence" value="ECO:0007669"/>
    <property type="project" value="UniProtKB-SubCell"/>
</dbReference>
<dbReference type="Gene3D" id="1.10.10.60">
    <property type="entry name" value="Homeodomain-like"/>
    <property type="match status" value="2"/>
</dbReference>
<dbReference type="InterPro" id="IPR009057">
    <property type="entry name" value="Homeodomain-like_sf"/>
</dbReference>
<feature type="domain" description="HTH myb-type" evidence="9">
    <location>
        <begin position="20"/>
        <end position="72"/>
    </location>
</feature>
<evidence type="ECO:0000256" key="5">
    <source>
        <dbReference type="ARBA" id="ARBA00023163"/>
    </source>
</evidence>
<name>A0A6J1C8V8_MOMCH</name>
<evidence type="ECO:0000256" key="1">
    <source>
        <dbReference type="ARBA" id="ARBA00004123"/>
    </source>
</evidence>
<keyword evidence="4" id="KW-0238">DNA-binding</keyword>
<dbReference type="OrthoDB" id="2143914at2759"/>
<keyword evidence="5" id="KW-0804">Transcription</keyword>
<accession>A0A6J1C8V8</accession>
<evidence type="ECO:0000256" key="6">
    <source>
        <dbReference type="ARBA" id="ARBA00023242"/>
    </source>
</evidence>
<comment type="subcellular location">
    <subcellularLocation>
        <location evidence="1">Nucleus</location>
    </subcellularLocation>
</comment>
<dbReference type="FunFam" id="1.10.10.60:FF:000107">
    <property type="entry name" value="MYB transcription factor"/>
    <property type="match status" value="1"/>
</dbReference>
<evidence type="ECO:0000256" key="4">
    <source>
        <dbReference type="ARBA" id="ARBA00023125"/>
    </source>
</evidence>
<evidence type="ECO:0000256" key="3">
    <source>
        <dbReference type="ARBA" id="ARBA00023015"/>
    </source>
</evidence>
<dbReference type="Proteomes" id="UP000504603">
    <property type="component" value="Unplaced"/>
</dbReference>
<evidence type="ECO:0000256" key="7">
    <source>
        <dbReference type="SAM" id="MobiDB-lite"/>
    </source>
</evidence>
<dbReference type="KEGG" id="mcha:111009387"/>
<dbReference type="InterPro" id="IPR044676">
    <property type="entry name" value="EOBI/EOBII-like_plant"/>
</dbReference>
<feature type="domain" description="Myb-like" evidence="8">
    <location>
        <begin position="73"/>
        <end position="123"/>
    </location>
</feature>
<dbReference type="CDD" id="cd00167">
    <property type="entry name" value="SANT"/>
    <property type="match status" value="2"/>
</dbReference>
<proteinExistence type="predicted"/>
<sequence>MDGSKEKRFDAGSFHGGEDDGDLRRGPWTVEEDITLINYIANHGEGRWNSLARCAGLKRTGKSCRLRWLNYLRPDVRRGNITLEEQLLILELHSRWGNRWSKIAQQLPGRTDNEIKNYWRTRVQKHAKQLKCDVNSKQFKDTMRYLWMPRLVERIQAAATAAASSAAAPPTIVNNNGNDFVGTPQVTPSYTSENSSTGTGGGGVSSDGTQVSSVSDLTDCYNNFRVGDCFPMGYSQEPPPLQSPAGGFFNQGMLDFQAMEQSSSQWLPDGGVDMSESLWNGAGADDLWFLQQQLN</sequence>
<dbReference type="FunFam" id="1.10.10.60:FF:000011">
    <property type="entry name" value="Myb transcription factor"/>
    <property type="match status" value="1"/>
</dbReference>
<dbReference type="AlphaFoldDB" id="A0A6J1C8V8"/>
<dbReference type="InterPro" id="IPR017930">
    <property type="entry name" value="Myb_dom"/>
</dbReference>
<feature type="region of interest" description="Disordered" evidence="7">
    <location>
        <begin position="184"/>
        <end position="210"/>
    </location>
</feature>